<dbReference type="EMBL" id="SDIL01000126">
    <property type="protein sequence ID" value="RXK35673.1"/>
    <property type="molecule type" value="Genomic_DNA"/>
</dbReference>
<reference evidence="3 4" key="1">
    <citation type="submission" date="2016-06" db="EMBL/GenBank/DDBJ databases">
        <title>Evolution of pathogenesis and genome organization in the Tremellales.</title>
        <authorList>
            <person name="Cuomo C."/>
            <person name="Litvintseva A."/>
            <person name="Heitman J."/>
            <person name="Chen Y."/>
            <person name="Sun S."/>
            <person name="Springer D."/>
            <person name="Dromer F."/>
            <person name="Young S."/>
            <person name="Zeng Q."/>
            <person name="Chapman S."/>
            <person name="Gujja S."/>
            <person name="Saif S."/>
            <person name="Birren B."/>
        </authorList>
    </citation>
    <scope>NUCLEOTIDE SEQUENCE [LARGE SCALE GENOMIC DNA]</scope>
    <source>
        <strain evidence="3 4">ATCC 28783</strain>
    </source>
</reference>
<name>A0A4Q1BG08_TREME</name>
<feature type="transmembrane region" description="Helical" evidence="2">
    <location>
        <begin position="76"/>
        <end position="98"/>
    </location>
</feature>
<keyword evidence="4" id="KW-1185">Reference proteome</keyword>
<feature type="region of interest" description="Disordered" evidence="1">
    <location>
        <begin position="1"/>
        <end position="26"/>
    </location>
</feature>
<protein>
    <submittedName>
        <fullName evidence="3">Uncharacterized protein</fullName>
    </submittedName>
</protein>
<dbReference type="InParanoid" id="A0A4Q1BG08"/>
<organism evidence="3 4">
    <name type="scientific">Tremella mesenterica</name>
    <name type="common">Jelly fungus</name>
    <dbReference type="NCBI Taxonomy" id="5217"/>
    <lineage>
        <taxon>Eukaryota</taxon>
        <taxon>Fungi</taxon>
        <taxon>Dikarya</taxon>
        <taxon>Basidiomycota</taxon>
        <taxon>Agaricomycotina</taxon>
        <taxon>Tremellomycetes</taxon>
        <taxon>Tremellales</taxon>
        <taxon>Tremellaceae</taxon>
        <taxon>Tremella</taxon>
    </lineage>
</organism>
<dbReference type="GO" id="GO:0005783">
    <property type="term" value="C:endoplasmic reticulum"/>
    <property type="evidence" value="ECO:0007669"/>
    <property type="project" value="TreeGrafter"/>
</dbReference>
<evidence type="ECO:0000256" key="2">
    <source>
        <dbReference type="SAM" id="Phobius"/>
    </source>
</evidence>
<proteinExistence type="predicted"/>
<accession>A0A4Q1BG08</accession>
<dbReference type="InterPro" id="IPR007657">
    <property type="entry name" value="Glycosyltransferase_61"/>
</dbReference>
<dbReference type="PANTHER" id="PTHR20961">
    <property type="entry name" value="GLYCOSYLTRANSFERASE"/>
    <property type="match status" value="1"/>
</dbReference>
<comment type="caution">
    <text evidence="3">The sequence shown here is derived from an EMBL/GenBank/DDBJ whole genome shotgun (WGS) entry which is preliminary data.</text>
</comment>
<evidence type="ECO:0000256" key="1">
    <source>
        <dbReference type="SAM" id="MobiDB-lite"/>
    </source>
</evidence>
<evidence type="ECO:0000313" key="4">
    <source>
        <dbReference type="Proteomes" id="UP000289152"/>
    </source>
</evidence>
<dbReference type="GO" id="GO:0097363">
    <property type="term" value="F:protein O-acetylglucosaminyltransferase activity"/>
    <property type="evidence" value="ECO:0007669"/>
    <property type="project" value="TreeGrafter"/>
</dbReference>
<keyword evidence="2" id="KW-1133">Transmembrane helix</keyword>
<dbReference type="PANTHER" id="PTHR20961:SF38">
    <property type="entry name" value="PROTEIN O-LINKED-MANNOSE BETA-1,4-N-ACETYLGLUCOSAMINYLTRANSFERASE 2"/>
    <property type="match status" value="1"/>
</dbReference>
<dbReference type="VEuPathDB" id="FungiDB:TREMEDRAFT_44358"/>
<dbReference type="AlphaFoldDB" id="A0A4Q1BG08"/>
<dbReference type="Proteomes" id="UP000289152">
    <property type="component" value="Unassembled WGS sequence"/>
</dbReference>
<dbReference type="OrthoDB" id="546212at2759"/>
<keyword evidence="2" id="KW-0472">Membrane</keyword>
<sequence length="653" mass="72257">MQDNNPYRPLPSSVDGGREYPPAPIIPRPPSSGAQSVFPPPSASSLAVSHLLPLTATPLSLLHNHSKARRWSVRLVIKYTLVTVVVVILSHFFILGAFPGSTYSTANRDRLSSWLHTSSYIDEEYTDAVDEALKTLTPLDPAITQPGIFFRDTHPIRTALAFWQLAEKEISEHGLDTCNDQLGRSLVEAYHSSQLEYCVPKGVTTPFRLTASVDVPINASGLLPDHWRPGDLVPPTHVACTPVHRNPSSKWWPYPAAPCFSTNLRADADERSKYHAVGCDLTPDGMALNEEMGRERFVGVDTTIDGDDDHGEACRERVEHTLVIIGRQDQWNPFHVAEDLITTLVTIFIAARTEPAFIDTRVQLVFKDEFSLEGNHFTPLWDRMGAWAPRRLALDPWTEGVCLTNTIHSVGAGASLLSAMGVGQSNTCTSSITWAASHYYRHLMGLQPPSITQSRPGGGTGSINVLWLSRSKLDAYATKHNDLGPWRANRVLTNEPQLLDRFRSGLQDMCLGSGPGSHSLFANRGCIFQDAQDKPESWGSSANEDGPVNVRFATIDPTVHSLEDQIHFVGHTTIMISSHGGAMGLSLFLPPGLGAMIELQVIEVRGNYHFEHMAAQTGHGYERVEIDRRVDVEHVWDRLRYWVELVVKDLGLE</sequence>
<dbReference type="GO" id="GO:0035269">
    <property type="term" value="P:protein O-linked glycosylation via mannose"/>
    <property type="evidence" value="ECO:0007669"/>
    <property type="project" value="TreeGrafter"/>
</dbReference>
<keyword evidence="2" id="KW-0812">Transmembrane</keyword>
<gene>
    <name evidence="3" type="ORF">M231_07046</name>
</gene>
<evidence type="ECO:0000313" key="3">
    <source>
        <dbReference type="EMBL" id="RXK35673.1"/>
    </source>
</evidence>